<dbReference type="Pfam" id="PF07690">
    <property type="entry name" value="MFS_1"/>
    <property type="match status" value="1"/>
</dbReference>
<feature type="transmembrane region" description="Helical" evidence="4">
    <location>
        <begin position="204"/>
        <end position="225"/>
    </location>
</feature>
<proteinExistence type="predicted"/>
<organism evidence="5 6">
    <name type="scientific">Corallococcus exiguus</name>
    <dbReference type="NCBI Taxonomy" id="83462"/>
    <lineage>
        <taxon>Bacteria</taxon>
        <taxon>Pseudomonadati</taxon>
        <taxon>Myxococcota</taxon>
        <taxon>Myxococcia</taxon>
        <taxon>Myxococcales</taxon>
        <taxon>Cystobacterineae</taxon>
        <taxon>Myxococcaceae</taxon>
        <taxon>Corallococcus</taxon>
    </lineage>
</organism>
<keyword evidence="3 4" id="KW-0472">Membrane</keyword>
<feature type="transmembrane region" description="Helical" evidence="4">
    <location>
        <begin position="533"/>
        <end position="551"/>
    </location>
</feature>
<feature type="transmembrane region" description="Helical" evidence="4">
    <location>
        <begin position="175"/>
        <end position="192"/>
    </location>
</feature>
<feature type="transmembrane region" description="Helical" evidence="4">
    <location>
        <begin position="673"/>
        <end position="692"/>
    </location>
</feature>
<feature type="transmembrane region" description="Helical" evidence="4">
    <location>
        <begin position="343"/>
        <end position="364"/>
    </location>
</feature>
<feature type="transmembrane region" description="Helical" evidence="4">
    <location>
        <begin position="441"/>
        <end position="460"/>
    </location>
</feature>
<comment type="caution">
    <text evidence="5">The sequence shown here is derived from an EMBL/GenBank/DDBJ whole genome shotgun (WGS) entry which is preliminary data.</text>
</comment>
<keyword evidence="6" id="KW-1185">Reference proteome</keyword>
<feature type="transmembrane region" description="Helical" evidence="4">
    <location>
        <begin position="587"/>
        <end position="610"/>
    </location>
</feature>
<dbReference type="InterPro" id="IPR036259">
    <property type="entry name" value="MFS_trans_sf"/>
</dbReference>
<evidence type="ECO:0000256" key="2">
    <source>
        <dbReference type="ARBA" id="ARBA00022989"/>
    </source>
</evidence>
<dbReference type="AlphaFoldDB" id="A0A7X5BUT0"/>
<dbReference type="Gene3D" id="1.20.1250.20">
    <property type="entry name" value="MFS general substrate transporter like domains"/>
    <property type="match status" value="1"/>
</dbReference>
<feature type="transmembrane region" description="Helical" evidence="4">
    <location>
        <begin position="648"/>
        <end position="667"/>
    </location>
</feature>
<evidence type="ECO:0000313" key="6">
    <source>
        <dbReference type="Proteomes" id="UP000537825"/>
    </source>
</evidence>
<sequence>MSVHSLRHGRGLRRARLGALLLVLAASLGGVVALGLGEAWRGDARLQFERLAAQGAILQGPVEMFLRVGMALEQFTGFTQLARTLRQADPTLEAVRVLDDQGRLLFSEPPGPEVPAPAARRVPPLPHQRFAVTEDAHSFRVSLPLSDRFGEVGRLELVMSREAVSQRVLRRFQPLFTLLGGCLLFLGAFVSGAQRLWMRHPRRWLGAAFSLSFLALTLATSLALADLYSDGLHQRTSSLAHSLARRLNEAARLGLTLSHLRGLDTLLEEYQRTNADLGSLALIADERVLVQVDAGAGRTGDERFEYTIDLELTEGPWNLPVRLEVDAAKGALQARLWRTVPGFLFLFAASSLLGLLVLGALSPLPRRGSGSRVFEQRTVGRLQPLAFLGGFLEGLPFAFLPVAAEALLPGGGAALLAVVFQGACALALVPSERYARRGHLGRWLVVALGVSTAAFALMAFTSDLRAWLVLRGLCGFGLGALAAGTRAYLLAALPSGQPPRRMARLTLARGGGLLAGTVLGALVAAHLGPSPVFLFAALCGLGALAYSRHWLPPVEARDRSAGPRAFRASLTLPPLPPGAWSPRDHRWALLFVGLPSWLSRGGVLGLVLPLWLVGEGQDTDRIGQLLALVALGALLPHAVPARLDGSRRLLQGGVLGTGLSLLALAAFGSLEPVRALALCLLGMSLGLVHVPLDHHVESQPAESTRRRSWASITPLLGALAQCVGPLLVSAFWRPSEDPLPVLGGLGVGVLLLGAAHSWMTRASPGREVRHA</sequence>
<dbReference type="RefSeq" id="WP_139922192.1">
    <property type="nucleotide sequence ID" value="NZ_CBCSLE010000001.1"/>
</dbReference>
<evidence type="ECO:0000313" key="5">
    <source>
        <dbReference type="EMBL" id="NBC44414.1"/>
    </source>
</evidence>
<feature type="transmembrane region" description="Helical" evidence="4">
    <location>
        <begin position="622"/>
        <end position="641"/>
    </location>
</feature>
<dbReference type="EMBL" id="JAAAPK010000010">
    <property type="protein sequence ID" value="NBC44414.1"/>
    <property type="molecule type" value="Genomic_DNA"/>
</dbReference>
<feature type="transmembrane region" description="Helical" evidence="4">
    <location>
        <begin position="466"/>
        <end position="489"/>
    </location>
</feature>
<evidence type="ECO:0000256" key="4">
    <source>
        <dbReference type="SAM" id="Phobius"/>
    </source>
</evidence>
<evidence type="ECO:0000256" key="1">
    <source>
        <dbReference type="ARBA" id="ARBA00022692"/>
    </source>
</evidence>
<dbReference type="SUPFAM" id="SSF103473">
    <property type="entry name" value="MFS general substrate transporter"/>
    <property type="match status" value="1"/>
</dbReference>
<feature type="transmembrane region" description="Helical" evidence="4">
    <location>
        <begin position="738"/>
        <end position="759"/>
    </location>
</feature>
<keyword evidence="1 4" id="KW-0812">Transmembrane</keyword>
<feature type="transmembrane region" description="Helical" evidence="4">
    <location>
        <begin position="510"/>
        <end position="527"/>
    </location>
</feature>
<reference evidence="5 6" key="1">
    <citation type="submission" date="2020-01" db="EMBL/GenBank/DDBJ databases">
        <title>The draft genome sequence of Corallococcus exiguus DSM 14696.</title>
        <authorList>
            <person name="Zhang X."/>
            <person name="Zhu H."/>
        </authorList>
    </citation>
    <scope>NUCLEOTIDE SEQUENCE [LARGE SCALE GENOMIC DNA]</scope>
    <source>
        <strain evidence="5 6">DSM 14696</strain>
    </source>
</reference>
<evidence type="ECO:0000256" key="3">
    <source>
        <dbReference type="ARBA" id="ARBA00023136"/>
    </source>
</evidence>
<dbReference type="InterPro" id="IPR011701">
    <property type="entry name" value="MFS"/>
</dbReference>
<feature type="transmembrane region" description="Helical" evidence="4">
    <location>
        <begin position="712"/>
        <end position="732"/>
    </location>
</feature>
<dbReference type="Proteomes" id="UP000537825">
    <property type="component" value="Unassembled WGS sequence"/>
</dbReference>
<name>A0A7X5BUT0_9BACT</name>
<gene>
    <name evidence="5" type="ORF">GTZ93_31880</name>
</gene>
<accession>A0A7X5BUT0</accession>
<dbReference type="GO" id="GO:0022857">
    <property type="term" value="F:transmembrane transporter activity"/>
    <property type="evidence" value="ECO:0007669"/>
    <property type="project" value="InterPro"/>
</dbReference>
<keyword evidence="2 4" id="KW-1133">Transmembrane helix</keyword>
<protein>
    <submittedName>
        <fullName evidence="5">MFS transporter</fullName>
    </submittedName>
</protein>